<dbReference type="OrthoDB" id="9810259at2"/>
<evidence type="ECO:0000256" key="11">
    <source>
        <dbReference type="RuleBase" id="RU004181"/>
    </source>
</evidence>
<evidence type="ECO:0000256" key="9">
    <source>
        <dbReference type="HAMAP-Rule" id="MF_00161"/>
    </source>
</evidence>
<dbReference type="InterPro" id="IPR001872">
    <property type="entry name" value="Peptidase_A8"/>
</dbReference>
<comment type="similarity">
    <text evidence="1 9 11">Belongs to the peptidase A8 family.</text>
</comment>
<keyword evidence="8 9" id="KW-0472">Membrane</keyword>
<keyword evidence="4 9" id="KW-0812">Transmembrane</keyword>
<feature type="active site" evidence="9">
    <location>
        <position position="116"/>
    </location>
</feature>
<evidence type="ECO:0000256" key="10">
    <source>
        <dbReference type="RuleBase" id="RU000594"/>
    </source>
</evidence>
<evidence type="ECO:0000256" key="6">
    <source>
        <dbReference type="ARBA" id="ARBA00022801"/>
    </source>
</evidence>
<dbReference type="PROSITE" id="PS00855">
    <property type="entry name" value="SPASE_II"/>
    <property type="match status" value="1"/>
</dbReference>
<feature type="transmembrane region" description="Helical" evidence="9">
    <location>
        <begin position="126"/>
        <end position="150"/>
    </location>
</feature>
<evidence type="ECO:0000256" key="2">
    <source>
        <dbReference type="ARBA" id="ARBA00022475"/>
    </source>
</evidence>
<dbReference type="PANTHER" id="PTHR33695:SF1">
    <property type="entry name" value="LIPOPROTEIN SIGNAL PEPTIDASE"/>
    <property type="match status" value="1"/>
</dbReference>
<name>A0A0X8X888_HALHR</name>
<dbReference type="GO" id="GO:0006508">
    <property type="term" value="P:proteolysis"/>
    <property type="evidence" value="ECO:0007669"/>
    <property type="project" value="UniProtKB-KW"/>
</dbReference>
<dbReference type="AlphaFoldDB" id="A0A0X8X888"/>
<protein>
    <recommendedName>
        <fullName evidence="9">Lipoprotein signal peptidase</fullName>
        <ecNumber evidence="9">3.4.23.36</ecNumber>
    </recommendedName>
    <alternativeName>
        <fullName evidence="9">Prolipoprotein signal peptidase</fullName>
    </alternativeName>
    <alternativeName>
        <fullName evidence="9">Signal peptidase II</fullName>
        <shortName evidence="9">SPase II</shortName>
    </alternativeName>
</protein>
<keyword evidence="13" id="KW-1185">Reference proteome</keyword>
<dbReference type="EC" id="3.4.23.36" evidence="9"/>
<evidence type="ECO:0000256" key="8">
    <source>
        <dbReference type="ARBA" id="ARBA00023136"/>
    </source>
</evidence>
<evidence type="ECO:0000256" key="3">
    <source>
        <dbReference type="ARBA" id="ARBA00022670"/>
    </source>
</evidence>
<feature type="transmembrane region" description="Helical" evidence="9">
    <location>
        <begin position="89"/>
        <end position="106"/>
    </location>
</feature>
<evidence type="ECO:0000313" key="12">
    <source>
        <dbReference type="EMBL" id="BAU57286.1"/>
    </source>
</evidence>
<dbReference type="Proteomes" id="UP000218890">
    <property type="component" value="Chromosome"/>
</dbReference>
<comment type="pathway">
    <text evidence="9">Protein modification; lipoprotein biosynthesis (signal peptide cleavage).</text>
</comment>
<keyword evidence="2 9" id="KW-1003">Cell membrane</keyword>
<comment type="function">
    <text evidence="9 10">This protein specifically catalyzes the removal of signal peptides from prolipoproteins.</text>
</comment>
<dbReference type="Pfam" id="PF01252">
    <property type="entry name" value="Peptidase_A8"/>
    <property type="match status" value="1"/>
</dbReference>
<sequence>MFYWWLGVAAVWVLLDQVTKLWADSALTFGQSIELLPVLNLTLGYNTGAAFSILGGGDGWQRWFLAAIAVAVSSYLVYWLRQIADTERWLALGLTLVLAGAIGNLIDRLRLGYVVDFIHMYYQDYHWPIFNVADIGITVGAGIVVVAMLVKGNNP</sequence>
<dbReference type="RefSeq" id="WP_096408124.1">
    <property type="nucleotide sequence ID" value="NZ_AP017372.2"/>
</dbReference>
<evidence type="ECO:0000313" key="13">
    <source>
        <dbReference type="Proteomes" id="UP000218890"/>
    </source>
</evidence>
<organism evidence="12 13">
    <name type="scientific">Halorhodospira halochloris</name>
    <name type="common">Ectothiorhodospira halochloris</name>
    <dbReference type="NCBI Taxonomy" id="1052"/>
    <lineage>
        <taxon>Bacteria</taxon>
        <taxon>Pseudomonadati</taxon>
        <taxon>Pseudomonadota</taxon>
        <taxon>Gammaproteobacteria</taxon>
        <taxon>Chromatiales</taxon>
        <taxon>Ectothiorhodospiraceae</taxon>
        <taxon>Halorhodospira</taxon>
    </lineage>
</organism>
<dbReference type="PRINTS" id="PR00781">
    <property type="entry name" value="LIPOSIGPTASE"/>
</dbReference>
<dbReference type="EMBL" id="AP017372">
    <property type="protein sequence ID" value="BAU57286.1"/>
    <property type="molecule type" value="Genomic_DNA"/>
</dbReference>
<keyword evidence="5 9" id="KW-0064">Aspartyl protease</keyword>
<evidence type="ECO:0000256" key="4">
    <source>
        <dbReference type="ARBA" id="ARBA00022692"/>
    </source>
</evidence>
<accession>A0A0X8X888</accession>
<keyword evidence="3 9" id="KW-0645">Protease</keyword>
<dbReference type="PANTHER" id="PTHR33695">
    <property type="entry name" value="LIPOPROTEIN SIGNAL PEPTIDASE"/>
    <property type="match status" value="1"/>
</dbReference>
<dbReference type="GO" id="GO:0004190">
    <property type="term" value="F:aspartic-type endopeptidase activity"/>
    <property type="evidence" value="ECO:0007669"/>
    <property type="project" value="UniProtKB-UniRule"/>
</dbReference>
<feature type="transmembrane region" description="Helical" evidence="9">
    <location>
        <begin position="63"/>
        <end position="80"/>
    </location>
</feature>
<evidence type="ECO:0000256" key="1">
    <source>
        <dbReference type="ARBA" id="ARBA00006139"/>
    </source>
</evidence>
<reference evidence="12" key="1">
    <citation type="submission" date="2016-02" db="EMBL/GenBank/DDBJ databases">
        <title>Halorhodospira halochloris DSM-1059 complete genome, version 2.</title>
        <authorList>
            <person name="Tsukatani Y."/>
        </authorList>
    </citation>
    <scope>NUCLEOTIDE SEQUENCE</scope>
    <source>
        <strain evidence="12">DSM 1059</strain>
    </source>
</reference>
<evidence type="ECO:0000256" key="7">
    <source>
        <dbReference type="ARBA" id="ARBA00022989"/>
    </source>
</evidence>
<comment type="caution">
    <text evidence="9">Lacks conserved residue(s) required for the propagation of feature annotation.</text>
</comment>
<comment type="catalytic activity">
    <reaction evidence="9 10">
        <text>Release of signal peptides from bacterial membrane prolipoproteins. Hydrolyzes -Xaa-Yaa-Zaa-|-(S,diacylglyceryl)Cys-, in which Xaa is hydrophobic (preferably Leu), and Yaa (Ala or Ser) and Zaa (Gly or Ala) have small, neutral side chains.</text>
        <dbReference type="EC" id="3.4.23.36"/>
    </reaction>
</comment>
<dbReference type="GO" id="GO:0005886">
    <property type="term" value="C:plasma membrane"/>
    <property type="evidence" value="ECO:0007669"/>
    <property type="project" value="UniProtKB-SubCell"/>
</dbReference>
<dbReference type="UniPathway" id="UPA00665"/>
<comment type="subcellular location">
    <subcellularLocation>
        <location evidence="9">Cell membrane</location>
        <topology evidence="9">Multi-pass membrane protein</topology>
    </subcellularLocation>
</comment>
<keyword evidence="6 9" id="KW-0378">Hydrolase</keyword>
<evidence type="ECO:0000256" key="5">
    <source>
        <dbReference type="ARBA" id="ARBA00022750"/>
    </source>
</evidence>
<keyword evidence="7 9" id="KW-1133">Transmembrane helix</keyword>
<proteinExistence type="inferred from homology"/>
<dbReference type="NCBIfam" id="TIGR00077">
    <property type="entry name" value="lspA"/>
    <property type="match status" value="1"/>
</dbReference>
<keyword evidence="12" id="KW-0449">Lipoprotein</keyword>
<gene>
    <name evidence="9 12" type="primary">lspA</name>
    <name evidence="12" type="ORF">HH1059_05980</name>
</gene>
<dbReference type="KEGG" id="hhk:HH1059_05980"/>
<dbReference type="HAMAP" id="MF_00161">
    <property type="entry name" value="LspA"/>
    <property type="match status" value="1"/>
</dbReference>
<feature type="active site" evidence="9">
    <location>
        <position position="134"/>
    </location>
</feature>